<feature type="region of interest" description="Disordered" evidence="5">
    <location>
        <begin position="1239"/>
        <end position="1277"/>
    </location>
</feature>
<dbReference type="InterPro" id="IPR000571">
    <property type="entry name" value="Znf_CCCH"/>
</dbReference>
<dbReference type="AlphaFoldDB" id="A0AAF3FDV9"/>
<feature type="compositionally biased region" description="Basic and acidic residues" evidence="5">
    <location>
        <begin position="1020"/>
        <end position="1031"/>
    </location>
</feature>
<dbReference type="PANTHER" id="PTHR46557:SF1">
    <property type="entry name" value="SERINE_THREONINE-PROTEIN PHOSPHATASE 1 REGULATORY SUBUNIT 10"/>
    <property type="match status" value="1"/>
</dbReference>
<sequence>MGDYFLQEEAEDDGDFDDDEDDLPLAQVRKNVVEEHHRQQQQLEQQNRVLTKAEVVANTREMEKLLAECDNFNPGIQTENLLNQLNHQANQHAHIPDQGAIILPQNDFLETPRLPMDQSMPFGSPQNNPEQLQEPNSSQDFTPNQQMVQQTMQNDPYQPLPDTSTQEYYPNYAQNNSSQQIYNNPMLGDQSMYQIDNNQSHYQQNMQQGYNPMIEQGYQGQMNNTQMNQMMYEAPPQNEYPSTSMAQPAQQVEANPMQQVAYQEQYQVQQPAIGYPVQQQPPMQQTLQQPLQQQFPETQQIQYRRLPENAQVVHQSNAAHEFLRTPDGRLIRVVRQQAAQRQIVQRLMYNPQTNSYQQVQMVEYPQDPYNQSGRVIRVVQPQQQAQPQMLPASMSQQQQLYQQRQQSQAASSSAPSQTLFPVATTPAHYNNGAQTARSLSFNPPNIRYINPDGTPAEPPMSAYKPELKPHDTEGMPTLDSPAKAQSSPIKVIRQPPPRPRPGVPQLMDKKPTVKAPFAHYPDGQQPPSQLEPSRARVEAGRQNGNDSREHGYASSSTHQAPYAPPKFKPRPPMDAQAAQLKKTMKAAKESAIKRLSTESGWKMMNGWLKKAKGDDKKTLSLLKELIKADVPVELLMDTNVDTPRFLVSLKKKGGNQMIRDIAADLVARYKEDVQKYQKEGPKKKEETKELKKEEEIPDEGSPEMGEELPEFPKAVEIKSPKTLEREAKKKEKRSKARVYQSKGRTTGLEGNPEDDLPPPAPVEAPKPDYRPLHDERKLKKITVQRDSKEKEKVVAKEKPKPVETKKEEKPKTPEKPAVEKKVVVKSPILPTLSNSFMDAFGPAKAEPVKKKPKRPTTKDEKDGELAKKSRSDSTDEPLSPLERPQGLPSVDINLGGLFSDVTTERKEPEIQISGAATPTEKSNIKSNDPSTSASATPFQGWVSAKKRISFADDVGKDLVHIREFEVDENERYNVSHLTPEEIIKRDLELEKIYKQEHKTEEEEEDREKIPSPSDISGENDSLHPLDPRRELIKGKPERKWRLVLVEDHGLTTKEKNLFQSQEFFVEQDRQSRTLSVIFDGKLGTIDRDEPKEKPDPDHTPVSIPLFSFDDEVPDIEPTSSTHAIPSTPMIPSEPDPQKSLELPSNLKNLLSGLKSAGIISLPSAQHQYQQVDQTGAPVPVTAAPFPQASQDYPSYPHHGGPPMRGGFGGRGRGWPNSRIACQYINTPKGCTYGDRCRFSHDPKDLERMKQGGYGRGQPFDRGHPPNRPYRGGFHPRT</sequence>
<evidence type="ECO:0000256" key="5">
    <source>
        <dbReference type="SAM" id="MobiDB-lite"/>
    </source>
</evidence>
<protein>
    <recommendedName>
        <fullName evidence="6">C3H1-type domain-containing protein</fullName>
    </recommendedName>
</protein>
<feature type="compositionally biased region" description="Basic and acidic residues" evidence="5">
    <location>
        <begin position="856"/>
        <end position="873"/>
    </location>
</feature>
<feature type="compositionally biased region" description="Polar residues" evidence="5">
    <location>
        <begin position="914"/>
        <end position="936"/>
    </location>
</feature>
<dbReference type="GO" id="GO:0008157">
    <property type="term" value="F:protein phosphatase 1 binding"/>
    <property type="evidence" value="ECO:0007669"/>
    <property type="project" value="TreeGrafter"/>
</dbReference>
<keyword evidence="2 4" id="KW-0863">Zinc-finger</keyword>
<feature type="compositionally biased region" description="Basic and acidic residues" evidence="5">
    <location>
        <begin position="765"/>
        <end position="822"/>
    </location>
</feature>
<evidence type="ECO:0000256" key="1">
    <source>
        <dbReference type="ARBA" id="ARBA00022723"/>
    </source>
</evidence>
<feature type="zinc finger region" description="C3H1-type" evidence="4">
    <location>
        <begin position="1215"/>
        <end position="1243"/>
    </location>
</feature>
<reference evidence="8" key="1">
    <citation type="submission" date="2024-02" db="UniProtKB">
        <authorList>
            <consortium name="WormBaseParasite"/>
        </authorList>
    </citation>
    <scope>IDENTIFICATION</scope>
</reference>
<organism evidence="7 8">
    <name type="scientific">Mesorhabditis belari</name>
    <dbReference type="NCBI Taxonomy" id="2138241"/>
    <lineage>
        <taxon>Eukaryota</taxon>
        <taxon>Metazoa</taxon>
        <taxon>Ecdysozoa</taxon>
        <taxon>Nematoda</taxon>
        <taxon>Chromadorea</taxon>
        <taxon>Rhabditida</taxon>
        <taxon>Rhabditina</taxon>
        <taxon>Rhabditomorpha</taxon>
        <taxon>Rhabditoidea</taxon>
        <taxon>Rhabditidae</taxon>
        <taxon>Mesorhabditinae</taxon>
        <taxon>Mesorhabditis</taxon>
    </lineage>
</organism>
<feature type="domain" description="C3H1-type" evidence="6">
    <location>
        <begin position="1215"/>
        <end position="1243"/>
    </location>
</feature>
<feature type="compositionally biased region" description="Polar residues" evidence="5">
    <location>
        <begin position="427"/>
        <end position="443"/>
    </location>
</feature>
<feature type="compositionally biased region" description="Basic and acidic residues" evidence="5">
    <location>
        <begin position="713"/>
        <end position="729"/>
    </location>
</feature>
<dbReference type="InterPro" id="IPR035441">
    <property type="entry name" value="TFIIS/LEDGF_dom_sf"/>
</dbReference>
<evidence type="ECO:0000259" key="6">
    <source>
        <dbReference type="PROSITE" id="PS50103"/>
    </source>
</evidence>
<dbReference type="PANTHER" id="PTHR46557">
    <property type="entry name" value="SERINE/THREONINE-PROTEIN PHOSPHATASE 1 REGULATORY SUBUNIT 10-RELATED"/>
    <property type="match status" value="1"/>
</dbReference>
<feature type="region of interest" description="Disordered" evidence="5">
    <location>
        <begin position="674"/>
        <end position="936"/>
    </location>
</feature>
<name>A0AAF3FDV9_9BILA</name>
<evidence type="ECO:0000256" key="2">
    <source>
        <dbReference type="ARBA" id="ARBA00022771"/>
    </source>
</evidence>
<feature type="region of interest" description="Disordered" evidence="5">
    <location>
        <begin position="386"/>
        <end position="587"/>
    </location>
</feature>
<feature type="region of interest" description="Disordered" evidence="5">
    <location>
        <begin position="111"/>
        <end position="142"/>
    </location>
</feature>
<keyword evidence="3 4" id="KW-0862">Zinc</keyword>
<evidence type="ECO:0000313" key="7">
    <source>
        <dbReference type="Proteomes" id="UP000887575"/>
    </source>
</evidence>
<keyword evidence="1 4" id="KW-0479">Metal-binding</keyword>
<dbReference type="Pfam" id="PF18044">
    <property type="entry name" value="zf-CCCH_4"/>
    <property type="match status" value="1"/>
</dbReference>
<dbReference type="Proteomes" id="UP000887575">
    <property type="component" value="Unassembled WGS sequence"/>
</dbReference>
<feature type="compositionally biased region" description="Low complexity" evidence="5">
    <location>
        <begin position="386"/>
        <end position="417"/>
    </location>
</feature>
<dbReference type="GO" id="GO:0008270">
    <property type="term" value="F:zinc ion binding"/>
    <property type="evidence" value="ECO:0007669"/>
    <property type="project" value="UniProtKB-KW"/>
</dbReference>
<evidence type="ECO:0000256" key="4">
    <source>
        <dbReference type="PROSITE-ProRule" id="PRU00723"/>
    </source>
</evidence>
<evidence type="ECO:0000313" key="8">
    <source>
        <dbReference type="WBParaSite" id="MBELARI_LOCUS4171"/>
    </source>
</evidence>
<feature type="compositionally biased region" description="Basic and acidic residues" evidence="5">
    <location>
        <begin position="1239"/>
        <end position="1249"/>
    </location>
</feature>
<dbReference type="SUPFAM" id="SSF47676">
    <property type="entry name" value="Conserved domain common to transcription factors TFIIS, elongin A, CRSP70"/>
    <property type="match status" value="1"/>
</dbReference>
<keyword evidence="7" id="KW-1185">Reference proteome</keyword>
<feature type="region of interest" description="Disordered" evidence="5">
    <location>
        <begin position="1084"/>
        <end position="1142"/>
    </location>
</feature>
<feature type="region of interest" description="Disordered" evidence="5">
    <location>
        <begin position="995"/>
        <end position="1031"/>
    </location>
</feature>
<accession>A0AAF3FDV9</accession>
<dbReference type="GO" id="GO:0072357">
    <property type="term" value="C:PTW/PP1 phosphatase complex"/>
    <property type="evidence" value="ECO:0007669"/>
    <property type="project" value="TreeGrafter"/>
</dbReference>
<feature type="compositionally biased region" description="Basic and acidic residues" evidence="5">
    <location>
        <begin position="674"/>
        <end position="694"/>
    </location>
</feature>
<dbReference type="GO" id="GO:0000785">
    <property type="term" value="C:chromatin"/>
    <property type="evidence" value="ECO:0007669"/>
    <property type="project" value="TreeGrafter"/>
</dbReference>
<feature type="compositionally biased region" description="Acidic residues" evidence="5">
    <location>
        <begin position="695"/>
        <end position="709"/>
    </location>
</feature>
<feature type="compositionally biased region" description="Pro residues" evidence="5">
    <location>
        <begin position="562"/>
        <end position="572"/>
    </location>
</feature>
<dbReference type="WBParaSite" id="MBELARI_LOCUS4171">
    <property type="protein sequence ID" value="MBELARI_LOCUS4171"/>
    <property type="gene ID" value="MBELARI_LOCUS4171"/>
</dbReference>
<proteinExistence type="predicted"/>
<dbReference type="PROSITE" id="PS50103">
    <property type="entry name" value="ZF_C3H1"/>
    <property type="match status" value="1"/>
</dbReference>
<feature type="region of interest" description="Disordered" evidence="5">
    <location>
        <begin position="1"/>
        <end position="22"/>
    </location>
</feature>
<dbReference type="InterPro" id="IPR041367">
    <property type="entry name" value="Znf-CCCH_4"/>
</dbReference>
<feature type="compositionally biased region" description="Basic and acidic residues" evidence="5">
    <location>
        <begin position="1084"/>
        <end position="1098"/>
    </location>
</feature>
<feature type="compositionally biased region" description="Polar residues" evidence="5">
    <location>
        <begin position="124"/>
        <end position="142"/>
    </location>
</feature>
<evidence type="ECO:0000256" key="3">
    <source>
        <dbReference type="ARBA" id="ARBA00022833"/>
    </source>
</evidence>